<keyword evidence="1" id="KW-0472">Membrane</keyword>
<dbReference type="SUPFAM" id="SSF55287">
    <property type="entry name" value="RPB5-like RNA polymerase subunit"/>
    <property type="match status" value="1"/>
</dbReference>
<organism evidence="3 4">
    <name type="scientific">Ziziphus jujuba var. spinosa</name>
    <dbReference type="NCBI Taxonomy" id="714518"/>
    <lineage>
        <taxon>Eukaryota</taxon>
        <taxon>Viridiplantae</taxon>
        <taxon>Streptophyta</taxon>
        <taxon>Embryophyta</taxon>
        <taxon>Tracheophyta</taxon>
        <taxon>Spermatophyta</taxon>
        <taxon>Magnoliopsida</taxon>
        <taxon>eudicotyledons</taxon>
        <taxon>Gunneridae</taxon>
        <taxon>Pentapetalae</taxon>
        <taxon>rosids</taxon>
        <taxon>fabids</taxon>
        <taxon>Rosales</taxon>
        <taxon>Rhamnaceae</taxon>
        <taxon>Paliureae</taxon>
        <taxon>Ziziphus</taxon>
    </lineage>
</organism>
<dbReference type="AlphaFoldDB" id="A0A978UAH3"/>
<accession>A0A978UAH3</accession>
<reference evidence="3" key="1">
    <citation type="journal article" date="2021" name="Front. Plant Sci.">
        <title>Chromosome-Scale Genome Assembly for Chinese Sour Jujube and Insights Into Its Genome Evolution and Domestication Signature.</title>
        <authorList>
            <person name="Shen L.-Y."/>
            <person name="Luo H."/>
            <person name="Wang X.-L."/>
            <person name="Wang X.-M."/>
            <person name="Qiu X.-J."/>
            <person name="Liu H."/>
            <person name="Zhou S.-S."/>
            <person name="Jia K.-H."/>
            <person name="Nie S."/>
            <person name="Bao Y.-T."/>
            <person name="Zhang R.-G."/>
            <person name="Yun Q.-Z."/>
            <person name="Chai Y.-H."/>
            <person name="Lu J.-Y."/>
            <person name="Li Y."/>
            <person name="Zhao S.-W."/>
            <person name="Mao J.-F."/>
            <person name="Jia S.-G."/>
            <person name="Mao Y.-M."/>
        </authorList>
    </citation>
    <scope>NUCLEOTIDE SEQUENCE</scope>
    <source>
        <strain evidence="3">AT0</strain>
        <tissue evidence="3">Leaf</tissue>
    </source>
</reference>
<evidence type="ECO:0000259" key="2">
    <source>
        <dbReference type="Pfam" id="PF01191"/>
    </source>
</evidence>
<protein>
    <recommendedName>
        <fullName evidence="2">RNA polymerase subunit H/Rpb5 C-terminal domain-containing protein</fullName>
    </recommendedName>
</protein>
<evidence type="ECO:0000313" key="4">
    <source>
        <dbReference type="Proteomes" id="UP000813462"/>
    </source>
</evidence>
<dbReference type="EMBL" id="JAEACU010000012">
    <property type="protein sequence ID" value="KAH7511766.1"/>
    <property type="molecule type" value="Genomic_DNA"/>
</dbReference>
<evidence type="ECO:0000313" key="3">
    <source>
        <dbReference type="EMBL" id="KAH7511766.1"/>
    </source>
</evidence>
<proteinExistence type="predicted"/>
<dbReference type="Gene3D" id="3.90.940.20">
    <property type="entry name" value="RPB5-like RNA polymerase subunit"/>
    <property type="match status" value="1"/>
</dbReference>
<keyword evidence="1" id="KW-0812">Transmembrane</keyword>
<dbReference type="GO" id="GO:0003899">
    <property type="term" value="F:DNA-directed RNA polymerase activity"/>
    <property type="evidence" value="ECO:0007669"/>
    <property type="project" value="InterPro"/>
</dbReference>
<comment type="caution">
    <text evidence="3">The sequence shown here is derived from an EMBL/GenBank/DDBJ whole genome shotgun (WGS) entry which is preliminary data.</text>
</comment>
<dbReference type="GO" id="GO:0006362">
    <property type="term" value="P:transcription elongation by RNA polymerase I"/>
    <property type="evidence" value="ECO:0007669"/>
    <property type="project" value="TreeGrafter"/>
</dbReference>
<keyword evidence="1" id="KW-1133">Transmembrane helix</keyword>
<feature type="domain" description="RNA polymerase subunit H/Rpb5 C-terminal" evidence="2">
    <location>
        <begin position="46"/>
        <end position="88"/>
    </location>
</feature>
<dbReference type="InterPro" id="IPR000783">
    <property type="entry name" value="RNA_pol_subH/Rpb5_C"/>
</dbReference>
<gene>
    <name evidence="3" type="ORF">FEM48_Zijuj12G0017600</name>
</gene>
<dbReference type="InterPro" id="IPR035913">
    <property type="entry name" value="RPB5-like_sf"/>
</dbReference>
<sequence length="89" mass="10387">MEAVHMDSDLFMAVMESITLFGLIDWLPILVQVKTRGRDACILRHKKLLPRMSRKDAIARYYGLERGQVVKVTYSSEITKSHITYRCVW</sequence>
<name>A0A978UAH3_ZIZJJ</name>
<dbReference type="Pfam" id="PF01191">
    <property type="entry name" value="RNA_pol_Rpb5_C"/>
    <property type="match status" value="1"/>
</dbReference>
<dbReference type="GO" id="GO:0042797">
    <property type="term" value="P:tRNA transcription by RNA polymerase III"/>
    <property type="evidence" value="ECO:0007669"/>
    <property type="project" value="TreeGrafter"/>
</dbReference>
<dbReference type="InterPro" id="IPR014381">
    <property type="entry name" value="Arch_Rpo5/euc_Rpb5"/>
</dbReference>
<dbReference type="PANTHER" id="PTHR10535">
    <property type="entry name" value="DNA-DIRECTED RNA POLYMERASES I, II, AND III SUBUNIT RPABC1"/>
    <property type="match status" value="1"/>
</dbReference>
<dbReference type="PANTHER" id="PTHR10535:SF2">
    <property type="entry name" value="DNA-DIRECTED RNA POLYMERASE V SUBUNIT 5A"/>
    <property type="match status" value="1"/>
</dbReference>
<feature type="transmembrane region" description="Helical" evidence="1">
    <location>
        <begin position="12"/>
        <end position="31"/>
    </location>
</feature>
<dbReference type="Proteomes" id="UP000813462">
    <property type="component" value="Unassembled WGS sequence"/>
</dbReference>
<evidence type="ECO:0000256" key="1">
    <source>
        <dbReference type="SAM" id="Phobius"/>
    </source>
</evidence>
<dbReference type="GO" id="GO:0003677">
    <property type="term" value="F:DNA binding"/>
    <property type="evidence" value="ECO:0007669"/>
    <property type="project" value="InterPro"/>
</dbReference>
<dbReference type="GO" id="GO:0006366">
    <property type="term" value="P:transcription by RNA polymerase II"/>
    <property type="evidence" value="ECO:0007669"/>
    <property type="project" value="TreeGrafter"/>
</dbReference>